<dbReference type="EMBL" id="BJZM01000004">
    <property type="protein sequence ID" value="GEO75877.1"/>
    <property type="molecule type" value="Genomic_DNA"/>
</dbReference>
<dbReference type="Gene3D" id="2.40.50.480">
    <property type="match status" value="1"/>
</dbReference>
<dbReference type="NCBIfam" id="TIGR01655">
    <property type="entry name" value="yxeA_fam"/>
    <property type="match status" value="1"/>
</dbReference>
<dbReference type="SUPFAM" id="SSF159121">
    <property type="entry name" value="BC4932-like"/>
    <property type="match status" value="1"/>
</dbReference>
<dbReference type="Proteomes" id="UP000321618">
    <property type="component" value="Unassembled WGS sequence"/>
</dbReference>
<evidence type="ECO:0000313" key="2">
    <source>
        <dbReference type="EMBL" id="GEO75877.1"/>
    </source>
</evidence>
<dbReference type="RefSeq" id="WP_057866814.1">
    <property type="nucleotide sequence ID" value="NZ_BJZM01000004.1"/>
</dbReference>
<proteinExistence type="predicted"/>
<reference evidence="2 3" key="1">
    <citation type="submission" date="2019-07" db="EMBL/GenBank/DDBJ databases">
        <title>Whole genome shotgun sequence of Lactobacillus crustorum NBRC 107159.</title>
        <authorList>
            <person name="Hosoyama A."/>
            <person name="Uohara A."/>
            <person name="Ohji S."/>
            <person name="Ichikawa N."/>
        </authorList>
    </citation>
    <scope>NUCLEOTIDE SEQUENCE [LARGE SCALE GENOMIC DNA]</scope>
    <source>
        <strain evidence="2 3">NBRC 107159</strain>
    </source>
</reference>
<protein>
    <recommendedName>
        <fullName evidence="4">YxeA family protein</fullName>
    </recommendedName>
</protein>
<organism evidence="2 3">
    <name type="scientific">Companilactobacillus crustorum</name>
    <dbReference type="NCBI Taxonomy" id="392416"/>
    <lineage>
        <taxon>Bacteria</taxon>
        <taxon>Bacillati</taxon>
        <taxon>Bacillota</taxon>
        <taxon>Bacilli</taxon>
        <taxon>Lactobacillales</taxon>
        <taxon>Lactobacillaceae</taxon>
        <taxon>Companilactobacillus</taxon>
    </lineage>
</organism>
<evidence type="ECO:0000313" key="3">
    <source>
        <dbReference type="Proteomes" id="UP000321618"/>
    </source>
</evidence>
<keyword evidence="1" id="KW-0812">Transmembrane</keyword>
<dbReference type="InterPro" id="IPR006542">
    <property type="entry name" value="DUF1093"/>
</dbReference>
<evidence type="ECO:0008006" key="4">
    <source>
        <dbReference type="Google" id="ProtNLM"/>
    </source>
</evidence>
<gene>
    <name evidence="2" type="ORF">LCR01_03200</name>
</gene>
<evidence type="ECO:0000256" key="1">
    <source>
        <dbReference type="SAM" id="Phobius"/>
    </source>
</evidence>
<keyword evidence="1" id="KW-1133">Transmembrane helix</keyword>
<dbReference type="PANTHER" id="PTHR36433:SF2">
    <property type="entry name" value="YXEA FAMILY PROTEIN"/>
    <property type="match status" value="1"/>
</dbReference>
<sequence length="123" mass="14729">MGKKIWVSFIIIIILLIPLFGYEFWYVPNYSGDDYYTFVGNSYKEIIEKDDSGNDYREYYYNQKSYDKNGNEKLLKFNSTLGRPIKANNYLKVTYNDKHQQVISWQKVEKTNVPRKSLEQILK</sequence>
<dbReference type="AlphaFoldDB" id="A0AB34AB41"/>
<comment type="caution">
    <text evidence="2">The sequence shown here is derived from an EMBL/GenBank/DDBJ whole genome shotgun (WGS) entry which is preliminary data.</text>
</comment>
<dbReference type="Pfam" id="PF06486">
    <property type="entry name" value="DUF1093"/>
    <property type="match status" value="1"/>
</dbReference>
<name>A0AB34AB41_9LACO</name>
<feature type="transmembrane region" description="Helical" evidence="1">
    <location>
        <begin position="6"/>
        <end position="27"/>
    </location>
</feature>
<keyword evidence="1" id="KW-0472">Membrane</keyword>
<accession>A0AB34AB41</accession>
<dbReference type="PANTHER" id="PTHR36433">
    <property type="entry name" value="HYPOTHETICAL CYTOSOLIC PROTEIN"/>
    <property type="match status" value="1"/>
</dbReference>
<dbReference type="InterPro" id="IPR036166">
    <property type="entry name" value="YxeA-like_sf"/>
</dbReference>